<dbReference type="Proteomes" id="UP000076959">
    <property type="component" value="Unassembled WGS sequence"/>
</dbReference>
<dbReference type="InterPro" id="IPR011057">
    <property type="entry name" value="Mss4-like_sf"/>
</dbReference>
<dbReference type="Gene3D" id="3.90.1590.10">
    <property type="entry name" value="glutathione-dependent formaldehyde- activating enzyme (gfa)"/>
    <property type="match status" value="1"/>
</dbReference>
<evidence type="ECO:0000259" key="4">
    <source>
        <dbReference type="Pfam" id="PF04828"/>
    </source>
</evidence>
<evidence type="ECO:0000313" key="5">
    <source>
        <dbReference type="EMBL" id="OAF09907.1"/>
    </source>
</evidence>
<gene>
    <name evidence="5" type="ORF">AYJ54_11950</name>
</gene>
<name>A0A176YRY6_9BRAD</name>
<dbReference type="GO" id="GO:0016846">
    <property type="term" value="F:carbon-sulfur lyase activity"/>
    <property type="evidence" value="ECO:0007669"/>
    <property type="project" value="InterPro"/>
</dbReference>
<protein>
    <recommendedName>
        <fullName evidence="4">CENP-V/GFA domain-containing protein</fullName>
    </recommendedName>
</protein>
<dbReference type="SUPFAM" id="SSF51316">
    <property type="entry name" value="Mss4-like"/>
    <property type="match status" value="1"/>
</dbReference>
<evidence type="ECO:0000313" key="6">
    <source>
        <dbReference type="Proteomes" id="UP000076959"/>
    </source>
</evidence>
<organism evidence="5 6">
    <name type="scientific">Bradyrhizobium centrolobii</name>
    <dbReference type="NCBI Taxonomy" id="1505087"/>
    <lineage>
        <taxon>Bacteria</taxon>
        <taxon>Pseudomonadati</taxon>
        <taxon>Pseudomonadota</taxon>
        <taxon>Alphaproteobacteria</taxon>
        <taxon>Hyphomicrobiales</taxon>
        <taxon>Nitrobacteraceae</taxon>
        <taxon>Bradyrhizobium</taxon>
    </lineage>
</organism>
<accession>A0A176YRY6</accession>
<comment type="caution">
    <text evidence="5">The sequence shown here is derived from an EMBL/GenBank/DDBJ whole genome shotgun (WGS) entry which is preliminary data.</text>
</comment>
<keyword evidence="3" id="KW-0862">Zinc</keyword>
<keyword evidence="2" id="KW-0479">Metal-binding</keyword>
<dbReference type="AlphaFoldDB" id="A0A176YRY6"/>
<dbReference type="STRING" id="1505087.AYJ54_11950"/>
<evidence type="ECO:0000256" key="1">
    <source>
        <dbReference type="ARBA" id="ARBA00005495"/>
    </source>
</evidence>
<dbReference type="OrthoDB" id="7268727at2"/>
<dbReference type="GO" id="GO:0046872">
    <property type="term" value="F:metal ion binding"/>
    <property type="evidence" value="ECO:0007669"/>
    <property type="project" value="UniProtKB-KW"/>
</dbReference>
<feature type="domain" description="CENP-V/GFA" evidence="4">
    <location>
        <begin position="9"/>
        <end position="111"/>
    </location>
</feature>
<dbReference type="RefSeq" id="WP_063700110.1">
    <property type="nucleotide sequence ID" value="NZ_LUUB01000054.1"/>
</dbReference>
<dbReference type="Pfam" id="PF04828">
    <property type="entry name" value="GFA"/>
    <property type="match status" value="1"/>
</dbReference>
<dbReference type="EMBL" id="LUUB01000054">
    <property type="protein sequence ID" value="OAF09907.1"/>
    <property type="molecule type" value="Genomic_DNA"/>
</dbReference>
<reference evidence="5 6" key="1">
    <citation type="submission" date="2016-03" db="EMBL/GenBank/DDBJ databases">
        <title>Draft Genome Sequence of the Strain BR 10245 (Bradyrhizobium sp.) isolated from nodules of Centrolobium paraense.</title>
        <authorList>
            <person name="Simoes-Araujo J.L.Sr."/>
            <person name="Barauna A.C."/>
            <person name="Silva K."/>
            <person name="Zilli J.E."/>
        </authorList>
    </citation>
    <scope>NUCLEOTIDE SEQUENCE [LARGE SCALE GENOMIC DNA]</scope>
    <source>
        <strain evidence="5 6">BR 10245</strain>
    </source>
</reference>
<proteinExistence type="inferred from homology"/>
<keyword evidence="6" id="KW-1185">Reference proteome</keyword>
<evidence type="ECO:0000256" key="2">
    <source>
        <dbReference type="ARBA" id="ARBA00022723"/>
    </source>
</evidence>
<sequence>MTPSPTMFATCACGSVELKAFGRPIVSAVCYCDDCQKGAEQIEALPNAGAVRDPDGGTAYILYRKDRFECSKGAELLRRYKLKESSPTNRVVATCCNSAVFVDFDRGPHWVSAYRARFHGKLPPLQARICTKFKPDGVVLSDDVPSYRSYPPGFIVKLLASRIAMSLGR</sequence>
<comment type="similarity">
    <text evidence="1">Belongs to the Gfa family.</text>
</comment>
<dbReference type="InterPro" id="IPR006913">
    <property type="entry name" value="CENP-V/GFA"/>
</dbReference>
<evidence type="ECO:0000256" key="3">
    <source>
        <dbReference type="ARBA" id="ARBA00022833"/>
    </source>
</evidence>